<sequence length="240" mass="24033">MTTGRHGHGARPPHTTRPRTREARNEAGSRPPGRAARPRCRFRRVPGRERPGLAAPLALRAVAAVAALAAVLLVLGLGSTGDGGVGPAGRASGSATSSPPWPGPASALTAGSGRTVPAARIPAAATIPSRAAPVPPSSSLPGPYALAPVPGTDPPPVFHSAGTHPRTDDARVGARTLLVRPQRDGGERPAPGDHLLLASACAPRVPPRPTRPAPVAGHAQPDAAHTPSDLGRAPPSASGT</sequence>
<keyword evidence="2" id="KW-0812">Transmembrane</keyword>
<dbReference type="EMBL" id="BAAATK010000004">
    <property type="protein sequence ID" value="GAA2424304.1"/>
    <property type="molecule type" value="Genomic_DNA"/>
</dbReference>
<reference evidence="3 4" key="1">
    <citation type="journal article" date="2019" name="Int. J. Syst. Evol. Microbiol.">
        <title>The Global Catalogue of Microorganisms (GCM) 10K type strain sequencing project: providing services to taxonomists for standard genome sequencing and annotation.</title>
        <authorList>
            <consortium name="The Broad Institute Genomics Platform"/>
            <consortium name="The Broad Institute Genome Sequencing Center for Infectious Disease"/>
            <person name="Wu L."/>
            <person name="Ma J."/>
        </authorList>
    </citation>
    <scope>NUCLEOTIDE SEQUENCE [LARGE SCALE GENOMIC DNA]</scope>
    <source>
        <strain evidence="3 4">JCM 6922</strain>
    </source>
</reference>
<accession>A0ABN3J853</accession>
<feature type="region of interest" description="Disordered" evidence="1">
    <location>
        <begin position="129"/>
        <end position="240"/>
    </location>
</feature>
<feature type="compositionally biased region" description="Basic residues" evidence="1">
    <location>
        <begin position="1"/>
        <end position="18"/>
    </location>
</feature>
<feature type="region of interest" description="Disordered" evidence="1">
    <location>
        <begin position="86"/>
        <end position="114"/>
    </location>
</feature>
<organism evidence="3 4">
    <name type="scientific">Streptomyces glaucus</name>
    <dbReference type="NCBI Taxonomy" id="284029"/>
    <lineage>
        <taxon>Bacteria</taxon>
        <taxon>Bacillati</taxon>
        <taxon>Actinomycetota</taxon>
        <taxon>Actinomycetes</taxon>
        <taxon>Kitasatosporales</taxon>
        <taxon>Streptomycetaceae</taxon>
        <taxon>Streptomyces</taxon>
    </lineage>
</organism>
<keyword evidence="2" id="KW-0472">Membrane</keyword>
<feature type="compositionally biased region" description="Basic residues" evidence="1">
    <location>
        <begin position="36"/>
        <end position="45"/>
    </location>
</feature>
<keyword evidence="2" id="KW-1133">Transmembrane helix</keyword>
<feature type="transmembrane region" description="Helical" evidence="2">
    <location>
        <begin position="57"/>
        <end position="78"/>
    </location>
</feature>
<evidence type="ECO:0000256" key="1">
    <source>
        <dbReference type="SAM" id="MobiDB-lite"/>
    </source>
</evidence>
<evidence type="ECO:0000256" key="2">
    <source>
        <dbReference type="SAM" id="Phobius"/>
    </source>
</evidence>
<evidence type="ECO:0008006" key="5">
    <source>
        <dbReference type="Google" id="ProtNLM"/>
    </source>
</evidence>
<dbReference type="Proteomes" id="UP001500460">
    <property type="component" value="Unassembled WGS sequence"/>
</dbReference>
<name>A0ABN3J853_9ACTN</name>
<evidence type="ECO:0000313" key="4">
    <source>
        <dbReference type="Proteomes" id="UP001500460"/>
    </source>
</evidence>
<proteinExistence type="predicted"/>
<feature type="region of interest" description="Disordered" evidence="1">
    <location>
        <begin position="1"/>
        <end position="54"/>
    </location>
</feature>
<protein>
    <recommendedName>
        <fullName evidence="5">Secreted protein</fullName>
    </recommendedName>
</protein>
<keyword evidence="4" id="KW-1185">Reference proteome</keyword>
<evidence type="ECO:0000313" key="3">
    <source>
        <dbReference type="EMBL" id="GAA2424304.1"/>
    </source>
</evidence>
<gene>
    <name evidence="3" type="ORF">GCM10010421_08440</name>
</gene>
<feature type="compositionally biased region" description="Basic and acidic residues" evidence="1">
    <location>
        <begin position="181"/>
        <end position="191"/>
    </location>
</feature>
<comment type="caution">
    <text evidence="3">The sequence shown here is derived from an EMBL/GenBank/DDBJ whole genome shotgun (WGS) entry which is preliminary data.</text>
</comment>